<dbReference type="Pfam" id="PF13514">
    <property type="entry name" value="AAA_27"/>
    <property type="match status" value="1"/>
</dbReference>
<comment type="caution">
    <text evidence="3">The sequence shown here is derived from an EMBL/GenBank/DDBJ whole genome shotgun (WGS) entry which is preliminary data.</text>
</comment>
<feature type="coiled-coil region" evidence="1">
    <location>
        <begin position="670"/>
        <end position="770"/>
    </location>
</feature>
<reference evidence="3" key="1">
    <citation type="journal article" date="2020" name="mSystems">
        <title>Genome- and Community-Level Interaction Insights into Carbon Utilization and Element Cycling Functions of Hydrothermarchaeota in Hydrothermal Sediment.</title>
        <authorList>
            <person name="Zhou Z."/>
            <person name="Liu Y."/>
            <person name="Xu W."/>
            <person name="Pan J."/>
            <person name="Luo Z.H."/>
            <person name="Li M."/>
        </authorList>
    </citation>
    <scope>NUCLEOTIDE SEQUENCE [LARGE SCALE GENOMIC DNA]</scope>
    <source>
        <strain evidence="3">SpSt-853</strain>
    </source>
</reference>
<evidence type="ECO:0000256" key="1">
    <source>
        <dbReference type="SAM" id="Coils"/>
    </source>
</evidence>
<dbReference type="Gene3D" id="3.40.50.300">
    <property type="entry name" value="P-loop containing nucleotide triphosphate hydrolases"/>
    <property type="match status" value="2"/>
</dbReference>
<dbReference type="SUPFAM" id="SSF52540">
    <property type="entry name" value="P-loop containing nucleoside triphosphate hydrolases"/>
    <property type="match status" value="1"/>
</dbReference>
<accession>A0A7C5ETH4</accession>
<evidence type="ECO:0000313" key="3">
    <source>
        <dbReference type="EMBL" id="HGZ11864.1"/>
    </source>
</evidence>
<feature type="coiled-coil region" evidence="1">
    <location>
        <begin position="530"/>
        <end position="610"/>
    </location>
</feature>
<keyword evidence="1" id="KW-0175">Coiled coil</keyword>
<evidence type="ECO:0000259" key="2">
    <source>
        <dbReference type="Pfam" id="PF13514"/>
    </source>
</evidence>
<feature type="coiled-coil region" evidence="1">
    <location>
        <begin position="447"/>
        <end position="474"/>
    </location>
</feature>
<dbReference type="PANTHER" id="PTHR41259">
    <property type="entry name" value="DOUBLE-STRAND BREAK REPAIR RAD50 ATPASE, PUTATIVE-RELATED"/>
    <property type="match status" value="1"/>
</dbReference>
<name>A0A7C5ETH4_9BACT</name>
<organism evidence="3">
    <name type="scientific">Desulfobacca acetoxidans</name>
    <dbReference type="NCBI Taxonomy" id="60893"/>
    <lineage>
        <taxon>Bacteria</taxon>
        <taxon>Pseudomonadati</taxon>
        <taxon>Thermodesulfobacteriota</taxon>
        <taxon>Desulfobaccia</taxon>
        <taxon>Desulfobaccales</taxon>
        <taxon>Desulfobaccaceae</taxon>
        <taxon>Desulfobacca</taxon>
    </lineage>
</organism>
<feature type="domain" description="YhaN AAA" evidence="2">
    <location>
        <begin position="2"/>
        <end position="196"/>
    </location>
</feature>
<feature type="coiled-coil region" evidence="1">
    <location>
        <begin position="267"/>
        <end position="297"/>
    </location>
</feature>
<dbReference type="EMBL" id="DTKJ01000044">
    <property type="protein sequence ID" value="HGZ11864.1"/>
    <property type="molecule type" value="Genomic_DNA"/>
</dbReference>
<proteinExistence type="predicted"/>
<dbReference type="PANTHER" id="PTHR41259:SF1">
    <property type="entry name" value="DOUBLE-STRAND BREAK REPAIR RAD50 ATPASE, PUTATIVE-RELATED"/>
    <property type="match status" value="1"/>
</dbReference>
<dbReference type="InterPro" id="IPR027417">
    <property type="entry name" value="P-loop_NTPase"/>
</dbReference>
<feature type="coiled-coil region" evidence="1">
    <location>
        <begin position="178"/>
        <end position="236"/>
    </location>
</feature>
<sequence length="1068" mass="121970">MFITDFFIDGFGIYHHQGVEALPPGLVVFVGDNESGKTTLLEFIRTVLFGFRRRGNRQDYPPLRGGNHGGRLVLLMSDGRRVMVERLGRQVTITADGGSPQKEEPGPRLLGINRSIFEHIFAIGLTELQGLELLTWEEVRAQLFSASAGLGAASLPAAMKSLDEELGTLWAPKSKKRIAQLTDRLREVSSEIKRLQGQGAAYAAAQQRKEELEALIQRQRAEMEEIRLRLRRLEQLQQAREPWAVKVTTGTRAKALEAVKDFPPYGLERLKHYNQDLEQIRQNLMALEGEVTNLRSKIEQVLPDEDILKQRGKIEVLLGERERIHASLTELPSLEQSLSGAQEEYKRRLHDLGPDWDASRLAQVDTSVAMRQQVQEFGQKLELAERRLEEARIREEFCGREVEKARRKVEETQGALAALPEPAVRNFEELRKRQEILGRLRCLIHGRELLALKLQDRRQRLEEAEARLKSLRLELETGFEPIPWWSVVAVTLSGFLLDVFLSAYGYPGAGNLTLLAALGAGGLIYLGRRYLKAQEDVRRLRLVAEAEENRLLALEEEIQAVTCQLAAQEQELASRSRELAPEPILDLARLEHLAVELEKAREELQARRSLEGESLNAEKQLKNSLEALKKAGQETWQAASGLQEIQAEWCRWLAVHGLPETVRPTVFEAFLQAVERAREAEAKVAELRQRLAETENYMKGAGKRIQDLLAACGKSPLHVPPGVEDLDRLRRALAEALESEREKWELKQRLDATRKQLNHWQVRFEEKQREIQSLLAMAGAGEEEDFRRRAALHQEYLDCCRRLEQTEIALLNIAGNPEALEELLRELSQTDSLTLEEEKVRLEGRLQVLQESVSRGDQELGGLTRQLEEMAQDAKLGDLLQEQSVLKEKLQDAIKRWAVLVISRHLLEVAREIYERERQPQVIQEAGRFLELMIGERRRLLSVPGEAGLQVEDPTLRRRDEPRWSAGLADQVYLAVRLGLAREFSRQQEPLPVILDEVLVKFDPRRRRGAARVILEFARHQQVLLFTCHPEFQKIIWELHQKEGFQETPVSFFHITDGKLTPVSPRPQ</sequence>
<dbReference type="AlphaFoldDB" id="A0A7C5ETH4"/>
<protein>
    <recommendedName>
        <fullName evidence="2">YhaN AAA domain-containing protein</fullName>
    </recommendedName>
</protein>
<dbReference type="InterPro" id="IPR038734">
    <property type="entry name" value="YhaN_AAA"/>
</dbReference>
<gene>
    <name evidence="3" type="ORF">ENW48_06560</name>
</gene>